<dbReference type="EMBL" id="FZOO01000008">
    <property type="protein sequence ID" value="SNS78306.1"/>
    <property type="molecule type" value="Genomic_DNA"/>
</dbReference>
<proteinExistence type="predicted"/>
<evidence type="ECO:0000313" key="4">
    <source>
        <dbReference type="Proteomes" id="UP000198373"/>
    </source>
</evidence>
<gene>
    <name evidence="3" type="ORF">SAMN06893096_1086</name>
</gene>
<sequence length="175" mass="18497">MGRGGRRRPTGRSLFLGVLLVVVAGYTQMAFELEWRTAAGRIGPGFFPRVIGIAALVILLWALVTSLRPGAVDGEDDAGGTGAAGDEEAGDADLGRHPVPLLLVLATAVVFLLVFFIPLGMVVSCALFLLVTLFLLNRRHPVTNVVVALAVPLLVYLLFQSVLNAGLPAGLLPRF</sequence>
<evidence type="ECO:0000259" key="2">
    <source>
        <dbReference type="Pfam" id="PF07331"/>
    </source>
</evidence>
<feature type="transmembrane region" description="Helical" evidence="1">
    <location>
        <begin position="142"/>
        <end position="159"/>
    </location>
</feature>
<dbReference type="InterPro" id="IPR009936">
    <property type="entry name" value="DUF1468"/>
</dbReference>
<name>A0A239HA38_9ACTN</name>
<evidence type="ECO:0000256" key="1">
    <source>
        <dbReference type="SAM" id="Phobius"/>
    </source>
</evidence>
<keyword evidence="1" id="KW-1133">Transmembrane helix</keyword>
<keyword evidence="1" id="KW-0812">Transmembrane</keyword>
<dbReference type="Pfam" id="PF07331">
    <property type="entry name" value="TctB"/>
    <property type="match status" value="1"/>
</dbReference>
<organism evidence="3 4">
    <name type="scientific">Geodermatophilus pulveris</name>
    <dbReference type="NCBI Taxonomy" id="1564159"/>
    <lineage>
        <taxon>Bacteria</taxon>
        <taxon>Bacillati</taxon>
        <taxon>Actinomycetota</taxon>
        <taxon>Actinomycetes</taxon>
        <taxon>Geodermatophilales</taxon>
        <taxon>Geodermatophilaceae</taxon>
        <taxon>Geodermatophilus</taxon>
    </lineage>
</organism>
<dbReference type="AlphaFoldDB" id="A0A239HA38"/>
<feature type="domain" description="DUF1468" evidence="2">
    <location>
        <begin position="16"/>
        <end position="168"/>
    </location>
</feature>
<keyword evidence="4" id="KW-1185">Reference proteome</keyword>
<feature type="transmembrane region" description="Helical" evidence="1">
    <location>
        <begin position="46"/>
        <end position="64"/>
    </location>
</feature>
<protein>
    <submittedName>
        <fullName evidence="3">Tripartite tricarboxylate transporter TctB family protein</fullName>
    </submittedName>
</protein>
<feature type="transmembrane region" description="Helical" evidence="1">
    <location>
        <begin position="103"/>
        <end position="136"/>
    </location>
</feature>
<accession>A0A239HA38</accession>
<reference evidence="4" key="1">
    <citation type="submission" date="2017-06" db="EMBL/GenBank/DDBJ databases">
        <authorList>
            <person name="Varghese N."/>
            <person name="Submissions S."/>
        </authorList>
    </citation>
    <scope>NUCLEOTIDE SEQUENCE [LARGE SCALE GENOMIC DNA]</scope>
    <source>
        <strain evidence="4">DSM 46839</strain>
    </source>
</reference>
<keyword evidence="1" id="KW-0472">Membrane</keyword>
<evidence type="ECO:0000313" key="3">
    <source>
        <dbReference type="EMBL" id="SNS78306.1"/>
    </source>
</evidence>
<dbReference type="Proteomes" id="UP000198373">
    <property type="component" value="Unassembled WGS sequence"/>
</dbReference>